<dbReference type="Pfam" id="PF00078">
    <property type="entry name" value="RVT_1"/>
    <property type="match status" value="1"/>
</dbReference>
<dbReference type="InterPro" id="IPR005135">
    <property type="entry name" value="Endo/exonuclease/phosphatase"/>
</dbReference>
<feature type="domain" description="Reverse transcriptase" evidence="3">
    <location>
        <begin position="534"/>
        <end position="826"/>
    </location>
</feature>
<evidence type="ECO:0000313" key="6">
    <source>
        <dbReference type="Proteomes" id="UP000703269"/>
    </source>
</evidence>
<reference evidence="5 6" key="1">
    <citation type="submission" date="2021-08" db="EMBL/GenBank/DDBJ databases">
        <title>Draft Genome Sequence of Phanerochaete sordida strain YK-624.</title>
        <authorList>
            <person name="Mori T."/>
            <person name="Dohra H."/>
            <person name="Suzuki T."/>
            <person name="Kawagishi H."/>
            <person name="Hirai H."/>
        </authorList>
    </citation>
    <scope>NUCLEOTIDE SEQUENCE [LARGE SCALE GENOMIC DNA]</scope>
    <source>
        <strain evidence="5 6">YK-624</strain>
    </source>
</reference>
<dbReference type="Gene3D" id="3.30.420.10">
    <property type="entry name" value="Ribonuclease H-like superfamily/Ribonuclease H"/>
    <property type="match status" value="1"/>
</dbReference>
<dbReference type="CDD" id="cd01650">
    <property type="entry name" value="RT_nLTR_like"/>
    <property type="match status" value="1"/>
</dbReference>
<dbReference type="InterPro" id="IPR000477">
    <property type="entry name" value="RT_dom"/>
</dbReference>
<dbReference type="InterPro" id="IPR002156">
    <property type="entry name" value="RNaseH_domain"/>
</dbReference>
<feature type="region of interest" description="Disordered" evidence="2">
    <location>
        <begin position="1305"/>
        <end position="1334"/>
    </location>
</feature>
<dbReference type="GO" id="GO:0003676">
    <property type="term" value="F:nucleic acid binding"/>
    <property type="evidence" value="ECO:0007669"/>
    <property type="project" value="InterPro"/>
</dbReference>
<feature type="compositionally biased region" description="Basic and acidic residues" evidence="2">
    <location>
        <begin position="1305"/>
        <end position="1318"/>
    </location>
</feature>
<evidence type="ECO:0000313" key="5">
    <source>
        <dbReference type="EMBL" id="GJE94639.1"/>
    </source>
</evidence>
<accession>A0A9P3GJD4</accession>
<evidence type="ECO:0000256" key="1">
    <source>
        <dbReference type="SAM" id="Coils"/>
    </source>
</evidence>
<name>A0A9P3GJD4_9APHY</name>
<dbReference type="CDD" id="cd09280">
    <property type="entry name" value="RNase_HI_eukaryote_like"/>
    <property type="match status" value="1"/>
</dbReference>
<evidence type="ECO:0000256" key="2">
    <source>
        <dbReference type="SAM" id="MobiDB-lite"/>
    </source>
</evidence>
<dbReference type="PANTHER" id="PTHR19446">
    <property type="entry name" value="REVERSE TRANSCRIPTASES"/>
    <property type="match status" value="1"/>
</dbReference>
<dbReference type="InterPro" id="IPR012337">
    <property type="entry name" value="RNaseH-like_sf"/>
</dbReference>
<evidence type="ECO:0000259" key="3">
    <source>
        <dbReference type="PROSITE" id="PS50878"/>
    </source>
</evidence>
<dbReference type="InterPro" id="IPR036397">
    <property type="entry name" value="RNaseH_sf"/>
</dbReference>
<dbReference type="OrthoDB" id="2799478at2759"/>
<keyword evidence="6" id="KW-1185">Reference proteome</keyword>
<protein>
    <submittedName>
        <fullName evidence="5">Transposon TX1 uncharacterized protein</fullName>
    </submittedName>
</protein>
<dbReference type="Pfam" id="PF00075">
    <property type="entry name" value="RNase_H"/>
    <property type="match status" value="1"/>
</dbReference>
<dbReference type="PROSITE" id="PS50878">
    <property type="entry name" value="RT_POL"/>
    <property type="match status" value="1"/>
</dbReference>
<dbReference type="EMBL" id="BPQB01000042">
    <property type="protein sequence ID" value="GJE94639.1"/>
    <property type="molecule type" value="Genomic_DNA"/>
</dbReference>
<dbReference type="Gene3D" id="3.60.10.10">
    <property type="entry name" value="Endonuclease/exonuclease/phosphatase"/>
    <property type="match status" value="1"/>
</dbReference>
<dbReference type="Pfam" id="PF03372">
    <property type="entry name" value="Exo_endo_phos"/>
    <property type="match status" value="1"/>
</dbReference>
<evidence type="ECO:0000259" key="4">
    <source>
        <dbReference type="PROSITE" id="PS50879"/>
    </source>
</evidence>
<dbReference type="SUPFAM" id="SSF53098">
    <property type="entry name" value="Ribonuclease H-like"/>
    <property type="match status" value="1"/>
</dbReference>
<feature type="coiled-coil region" evidence="1">
    <location>
        <begin position="310"/>
        <end position="363"/>
    </location>
</feature>
<dbReference type="InterPro" id="IPR043502">
    <property type="entry name" value="DNA/RNA_pol_sf"/>
</dbReference>
<dbReference type="SUPFAM" id="SSF56219">
    <property type="entry name" value="DNase I-like"/>
    <property type="match status" value="1"/>
</dbReference>
<keyword evidence="1" id="KW-0175">Coiled coil</keyword>
<dbReference type="PROSITE" id="PS50879">
    <property type="entry name" value="RNASE_H_1"/>
    <property type="match status" value="1"/>
</dbReference>
<gene>
    <name evidence="5" type="ORF">PsYK624_108100</name>
</gene>
<organism evidence="5 6">
    <name type="scientific">Phanerochaete sordida</name>
    <dbReference type="NCBI Taxonomy" id="48140"/>
    <lineage>
        <taxon>Eukaryota</taxon>
        <taxon>Fungi</taxon>
        <taxon>Dikarya</taxon>
        <taxon>Basidiomycota</taxon>
        <taxon>Agaricomycotina</taxon>
        <taxon>Agaricomycetes</taxon>
        <taxon>Polyporales</taxon>
        <taxon>Phanerochaetaceae</taxon>
        <taxon>Phanerochaete</taxon>
    </lineage>
</organism>
<dbReference type="InterPro" id="IPR036691">
    <property type="entry name" value="Endo/exonu/phosph_ase_sf"/>
</dbReference>
<dbReference type="SUPFAM" id="SSF56672">
    <property type="entry name" value="DNA/RNA polymerases"/>
    <property type="match status" value="1"/>
</dbReference>
<sequence length="1610" mass="180946">MRGQCAGGTNGPLGKWSHVNQLVRDKKIGILALQETHLTAAMAASIQEVFGRRLEVFYSSNPDRPNAQGVAIVLNKELVHTTNARSSELIPGRALLVDVPWHRGRTLSIAAVYAPNVPQDNAAFWSELEAIWQERNLPRPDLLLGDFNVVTDEIDRAPCRGDNAEAVSALLRMCRTLQVFDGWRETNPDTKKFSFSQASTGSRSRIDRIYCSAAMLETAVDWSIDLTGGVVTDHLMVSTRVRDPDAPFIGPGRWVLPTSLMEDKNFQQTLQTLGKQLEDRIISCQGNRSAVDNPQVHLKRFKDDARTAARERAKALFPRLERDIQRLTEDLDAITSREGFAEDRQACDNAAVLELRIQELERKRHWRARTNGKARYRLEGETVSKYWSKVNATKRPRDIIYNLGRPGHTNPVSGNQIYETQSKKMAETARDYYDGLQGDDYGTPPDERRRTIEEVLEHVDRILPDAPRDRLEAPLSYDDVQDALKSAATGKATGLDGIPYELWKHMMDRYERTKTKAKPAVDIILLLTVTFTDIETHGVDRTCGFAAGWLCPLYKKGDARLISNYRPITLLNTDYKLFTKALATKLAREAHIMIHENQAGFVPKRSIFDQVRLAKLMMDYAEATEQNGAIIALDQEKAYDKIDHEYLWETLRAFGLPDSFINTVKSLYSYAETVVMINGERSSTFRVTRGVRQGDPLSCLLFDLAIEPLACMLRQSALKGFEVPGLADRVLVSLFADDTTAFLAESDDFGLLTAILETWCIASKAKFNVEKTNIIPIGTPEYRAGVLTSRQLMPFDPDSALIPADIAISEDGVAVRILGAWLGNDLQDGPPKPWSSVILKVSAALDRWKKCRPTTKGKRLIVQMIVGGMTQYLAKVQGMPKPVEKEFISIIRGFMWDGARVPPVDLATLYAPVQEGGIRLLDIESRNEAIELTWLQSYLDLTTARPAWAYVADELLARSILAADEHVNALARVNVFLQTWDVNSKPSSSLPDDLRRMLRVAKKYGASFGAVRLSRSQKAALPVWYHIGADKHLRRVGNSRQSTCLREVHDVRTVGDLLRILQRTRETRYGHANTRECQCAFCTADREEGCSSPHLCCTTAQALLRDLDPKFHPYKRGHVDGLSLTRRRKEHNRRADRDTDLLFDPSLTETGELDRIFRVFVDKDALMREPAYRPPRGITIENEAVTAYTDGSCMNNGDLDASAGLGVWFSEGNPLNVSERVPGETQSNQVGEILAIRAAALQVPPFAPLHIVTDSQYAQSGLIHHLRRWEDRGWIGVKNAAAFKQTAAVLRQRTAPTYIKWVKGHAGDEGNEGADRAAGDGARLPPANPAPDTRVDPRYNLTGARLSTLTQATAYAGIRLRKAKPTRPAAEMHLEIVRAAVHGTITPRLPTDGSIWLSLRKREFRRNVSDFLWKIIHRAQKLGRYWTHIPGYEDRATCPICPGSPIESMEHILLECCAPGREEAWRMCRDLWLKKHGTWPEPSIGTILGCGLADWRTEEGRPLPGASRLYRILISETAHLIWCVRCERRVERQDTGAPHTWREVSRRWIAAINDRLNLDARMTDERRYGRKALDKPRVLATWAGTLSGEDNLPIDWTRQGRLLVSMGLPE</sequence>
<dbReference type="CDD" id="cd09076">
    <property type="entry name" value="L1-EN"/>
    <property type="match status" value="1"/>
</dbReference>
<dbReference type="Proteomes" id="UP000703269">
    <property type="component" value="Unassembled WGS sequence"/>
</dbReference>
<dbReference type="GO" id="GO:0004523">
    <property type="term" value="F:RNA-DNA hybrid ribonuclease activity"/>
    <property type="evidence" value="ECO:0007669"/>
    <property type="project" value="InterPro"/>
</dbReference>
<proteinExistence type="predicted"/>
<feature type="domain" description="RNase H type-1" evidence="4">
    <location>
        <begin position="1181"/>
        <end position="1323"/>
    </location>
</feature>
<comment type="caution">
    <text evidence="5">The sequence shown here is derived from an EMBL/GenBank/DDBJ whole genome shotgun (WGS) entry which is preliminary data.</text>
</comment>